<comment type="caution">
    <text evidence="1">The sequence shown here is derived from an EMBL/GenBank/DDBJ whole genome shotgun (WGS) entry which is preliminary data.</text>
</comment>
<protein>
    <submittedName>
        <fullName evidence="1">2-dehydro-3-deoxygalactonokinase</fullName>
    </submittedName>
</protein>
<dbReference type="InterPro" id="IPR042257">
    <property type="entry name" value="DGOK_C"/>
</dbReference>
<evidence type="ECO:0000313" key="1">
    <source>
        <dbReference type="EMBL" id="MBM7129644.1"/>
    </source>
</evidence>
<proteinExistence type="predicted"/>
<dbReference type="InterPro" id="IPR042258">
    <property type="entry name" value="DGOK_N"/>
</dbReference>
<dbReference type="Gene3D" id="3.30.420.300">
    <property type="entry name" value="2-keto-3-deoxy-galactonokinase, substrate binding domain"/>
    <property type="match status" value="1"/>
</dbReference>
<dbReference type="EMBL" id="JADIKF010000038">
    <property type="protein sequence ID" value="MBM7129644.1"/>
    <property type="molecule type" value="Genomic_DNA"/>
</dbReference>
<keyword evidence="2" id="KW-1185">Reference proteome</keyword>
<reference evidence="1" key="1">
    <citation type="submission" date="2020-10" db="EMBL/GenBank/DDBJ databases">
        <title>Phylogeny of dyella-like bacteria.</title>
        <authorList>
            <person name="Fu J."/>
        </authorList>
    </citation>
    <scope>NUCLEOTIDE SEQUENCE</scope>
    <source>
        <strain evidence="1">DHON07</strain>
    </source>
</reference>
<organism evidence="1 2">
    <name type="scientific">Dyella mobilis</name>
    <dbReference type="NCBI Taxonomy" id="1849582"/>
    <lineage>
        <taxon>Bacteria</taxon>
        <taxon>Pseudomonadati</taxon>
        <taxon>Pseudomonadota</taxon>
        <taxon>Gammaproteobacteria</taxon>
        <taxon>Lysobacterales</taxon>
        <taxon>Rhodanobacteraceae</taxon>
        <taxon>Dyella</taxon>
    </lineage>
</organism>
<dbReference type="Proteomes" id="UP001430193">
    <property type="component" value="Unassembled WGS sequence"/>
</dbReference>
<dbReference type="Gene3D" id="3.30.420.310">
    <property type="entry name" value="2-keto-3-deoxy-galactonokinase, C-terminal domain"/>
    <property type="match status" value="1"/>
</dbReference>
<dbReference type="CDD" id="cd24012">
    <property type="entry name" value="ASKHA_NBD_KDGal-kinase"/>
    <property type="match status" value="1"/>
</dbReference>
<sequence>MLRHDASPIHPIGAPADVSGLIALDWGTSSLRAYWLQAGKICDTRAHAWGIRHLPEGGFQGALIDITAGWPRLPRLACGMVGSRQGWLEVPYLDVPATRTQLARALRSVRADDGMDVHIVAGLRNPLGPDVMRGEETQLIGAFATQPALAEYSSWIMPGTHSKWVSVRQGAITDFCTLMTGELFAVLRQHSILAAGIDGEASDPDAFARGVVVARDSGAAGALSRLFSARASMLDGALAAASVPEYLSGLLIGEELRSGLATQRFRQDAAIQLIGDAALCERYRAAALLFDLELAQPIADAAAHGLWHIACDAGLVDAGPFAASKETSSC</sequence>
<accession>A0ABS2KEY0</accession>
<gene>
    <name evidence="1" type="ORF">ISS99_08915</name>
</gene>
<evidence type="ECO:0000313" key="2">
    <source>
        <dbReference type="Proteomes" id="UP001430193"/>
    </source>
</evidence>
<dbReference type="InterPro" id="IPR007729">
    <property type="entry name" value="DGOK"/>
</dbReference>
<dbReference type="Pfam" id="PF05035">
    <property type="entry name" value="DGOK"/>
    <property type="match status" value="1"/>
</dbReference>
<name>A0ABS2KEY0_9GAMM</name>